<gene>
    <name evidence="3" type="ORF">HMPREF1541_05713</name>
</gene>
<dbReference type="eggNOG" id="KOG0725">
    <property type="taxonomic scope" value="Eukaryota"/>
</dbReference>
<dbReference type="OrthoDB" id="37659at2759"/>
<dbReference type="GeneID" id="19973052"/>
<name>W2RUP9_CYPE1</name>
<feature type="compositionally biased region" description="Basic and acidic residues" evidence="2">
    <location>
        <begin position="88"/>
        <end position="100"/>
    </location>
</feature>
<dbReference type="PANTHER" id="PTHR43943:SF2">
    <property type="entry name" value="DEHYDROGENASE_REDUCTASE 4"/>
    <property type="match status" value="1"/>
</dbReference>
<dbReference type="InParanoid" id="W2RUP9"/>
<comment type="similarity">
    <text evidence="1">Belongs to the short-chain dehydrogenases/reductases (SDR) family.</text>
</comment>
<dbReference type="RefSeq" id="XP_008718273.1">
    <property type="nucleotide sequence ID" value="XM_008720051.1"/>
</dbReference>
<feature type="region of interest" description="Disordered" evidence="2">
    <location>
        <begin position="1"/>
        <end position="165"/>
    </location>
</feature>
<protein>
    <submittedName>
        <fullName evidence="3">Uncharacterized protein</fullName>
    </submittedName>
</protein>
<evidence type="ECO:0000313" key="4">
    <source>
        <dbReference type="Proteomes" id="UP000030752"/>
    </source>
</evidence>
<evidence type="ECO:0000256" key="1">
    <source>
        <dbReference type="ARBA" id="ARBA00006484"/>
    </source>
</evidence>
<dbReference type="Gene3D" id="3.40.50.720">
    <property type="entry name" value="NAD(P)-binding Rossmann-like Domain"/>
    <property type="match status" value="1"/>
</dbReference>
<dbReference type="Proteomes" id="UP000030752">
    <property type="component" value="Unassembled WGS sequence"/>
</dbReference>
<feature type="compositionally biased region" description="Polar residues" evidence="2">
    <location>
        <begin position="20"/>
        <end position="33"/>
    </location>
</feature>
<feature type="compositionally biased region" description="Basic and acidic residues" evidence="2">
    <location>
        <begin position="147"/>
        <end position="158"/>
    </location>
</feature>
<evidence type="ECO:0000313" key="3">
    <source>
        <dbReference type="EMBL" id="ETN39488.1"/>
    </source>
</evidence>
<feature type="compositionally biased region" description="Basic and acidic residues" evidence="2">
    <location>
        <begin position="251"/>
        <end position="263"/>
    </location>
</feature>
<dbReference type="EMBL" id="KB822721">
    <property type="protein sequence ID" value="ETN39488.1"/>
    <property type="molecule type" value="Genomic_DNA"/>
</dbReference>
<reference evidence="3 4" key="1">
    <citation type="submission" date="2013-03" db="EMBL/GenBank/DDBJ databases">
        <title>The Genome Sequence of Phialophora europaea CBS 101466.</title>
        <authorList>
            <consortium name="The Broad Institute Genomics Platform"/>
            <person name="Cuomo C."/>
            <person name="de Hoog S."/>
            <person name="Gorbushina A."/>
            <person name="Walker B."/>
            <person name="Young S.K."/>
            <person name="Zeng Q."/>
            <person name="Gargeya S."/>
            <person name="Fitzgerald M."/>
            <person name="Haas B."/>
            <person name="Abouelleil A."/>
            <person name="Allen A.W."/>
            <person name="Alvarado L."/>
            <person name="Arachchi H.M."/>
            <person name="Berlin A.M."/>
            <person name="Chapman S.B."/>
            <person name="Gainer-Dewar J."/>
            <person name="Goldberg J."/>
            <person name="Griggs A."/>
            <person name="Gujja S."/>
            <person name="Hansen M."/>
            <person name="Howarth C."/>
            <person name="Imamovic A."/>
            <person name="Ireland A."/>
            <person name="Larimer J."/>
            <person name="McCowan C."/>
            <person name="Murphy C."/>
            <person name="Pearson M."/>
            <person name="Poon T.W."/>
            <person name="Priest M."/>
            <person name="Roberts A."/>
            <person name="Saif S."/>
            <person name="Shea T."/>
            <person name="Sisk P."/>
            <person name="Sykes S."/>
            <person name="Wortman J."/>
            <person name="Nusbaum C."/>
            <person name="Birren B."/>
        </authorList>
    </citation>
    <scope>NUCLEOTIDE SEQUENCE [LARGE SCALE GENOMIC DNA]</scope>
    <source>
        <strain evidence="3 4">CBS 101466</strain>
    </source>
</reference>
<dbReference type="HOGENOM" id="CLU_432787_0_0_1"/>
<feature type="compositionally biased region" description="Basic and acidic residues" evidence="2">
    <location>
        <begin position="1"/>
        <end position="17"/>
    </location>
</feature>
<evidence type="ECO:0000256" key="2">
    <source>
        <dbReference type="SAM" id="MobiDB-lite"/>
    </source>
</evidence>
<dbReference type="VEuPathDB" id="FungiDB:HMPREF1541_05713"/>
<dbReference type="STRING" id="1220924.W2RUP9"/>
<organism evidence="3 4">
    <name type="scientific">Cyphellophora europaea (strain CBS 101466)</name>
    <name type="common">Phialophora europaea</name>
    <dbReference type="NCBI Taxonomy" id="1220924"/>
    <lineage>
        <taxon>Eukaryota</taxon>
        <taxon>Fungi</taxon>
        <taxon>Dikarya</taxon>
        <taxon>Ascomycota</taxon>
        <taxon>Pezizomycotina</taxon>
        <taxon>Eurotiomycetes</taxon>
        <taxon>Chaetothyriomycetidae</taxon>
        <taxon>Chaetothyriales</taxon>
        <taxon>Cyphellophoraceae</taxon>
        <taxon>Cyphellophora</taxon>
    </lineage>
</organism>
<dbReference type="AlphaFoldDB" id="W2RUP9"/>
<feature type="compositionally biased region" description="Basic and acidic residues" evidence="2">
    <location>
        <begin position="114"/>
        <end position="126"/>
    </location>
</feature>
<feature type="compositionally biased region" description="Basic and acidic residues" evidence="2">
    <location>
        <begin position="67"/>
        <end position="79"/>
    </location>
</feature>
<feature type="region of interest" description="Disordered" evidence="2">
    <location>
        <begin position="194"/>
        <end position="222"/>
    </location>
</feature>
<feature type="compositionally biased region" description="Pro residues" evidence="2">
    <location>
        <begin position="198"/>
        <end position="207"/>
    </location>
</feature>
<dbReference type="SUPFAM" id="SSF51735">
    <property type="entry name" value="NAD(P)-binding Rossmann-fold domains"/>
    <property type="match status" value="1"/>
</dbReference>
<accession>W2RUP9</accession>
<keyword evidence="4" id="KW-1185">Reference proteome</keyword>
<dbReference type="PANTHER" id="PTHR43943">
    <property type="entry name" value="DEHYDROGENASE/REDUCTASE (SDR FAMILY) MEMBER 4"/>
    <property type="match status" value="1"/>
</dbReference>
<dbReference type="InterPro" id="IPR036291">
    <property type="entry name" value="NAD(P)-bd_dom_sf"/>
</dbReference>
<sequence length="645" mass="69000">MRDTLRRKPGKSVDLDANKLSPTTTISGALSESGSRHQRSVSNASVVAGGAGEKNPWSTDDPLTPSTRDRFVDSPDGRGRTQALDVPASERSERSVSEKPTRRRKKTLNQVTPHRFELVDAKRDSIRVPLPNDSPSQTPSEDIVVSKTREHGSTHSEDSVPSLSFSPIRAVGHVPQIKPREQRRDFSTIHVAASISPIAPPSPPTPPDSISTSPKRQPAGLGVDFLGMNFGASRNIAGNPFVTPPTSSSTQHKEPPSVTDGHRAPSNTHEPYTYRPQTLPLPPGSLLNKVIIVTNGTSLVSAPLIRTLHLAGARVVFSAHQSLADKARSFIRGLGPPDTIHFNACDLGCYTDIHALFKLAVTMYGRVDHAVFAPGDDGGQARGVGTGEKLWGLDVGLAEGRAMTGKAEMELVDRGETRDADNIDMSDIIAASVRFARVAMAYLRNSPGRRQVHSSSSGMLTPTSGGFSGAEWSEDRSLTFVSSTAAFTPLPYLPLYSTAQHAILGLARSLGESVDVRRDGVRVNLVATNMLLPSVVEAEGGGRMSVRVPGDKGDDVSNIVAGVIAEGLHHDGEVLHGRVLYAIGEDAVDVQDGLRENESAWMGIRAKEALDRASGKMDGAETGTESGTGKWKGRWMLMDSLDSPF</sequence>
<proteinExistence type="inferred from homology"/>
<feature type="region of interest" description="Disordered" evidence="2">
    <location>
        <begin position="236"/>
        <end position="273"/>
    </location>
</feature>